<keyword evidence="2" id="KW-1185">Reference proteome</keyword>
<gene>
    <name evidence="1" type="ORF">E2C01_091386</name>
</gene>
<dbReference type="Proteomes" id="UP000324222">
    <property type="component" value="Unassembled WGS sequence"/>
</dbReference>
<evidence type="ECO:0000313" key="1">
    <source>
        <dbReference type="EMBL" id="MPC96144.1"/>
    </source>
</evidence>
<organism evidence="1 2">
    <name type="scientific">Portunus trituberculatus</name>
    <name type="common">Swimming crab</name>
    <name type="synonym">Neptunus trituberculatus</name>
    <dbReference type="NCBI Taxonomy" id="210409"/>
    <lineage>
        <taxon>Eukaryota</taxon>
        <taxon>Metazoa</taxon>
        <taxon>Ecdysozoa</taxon>
        <taxon>Arthropoda</taxon>
        <taxon>Crustacea</taxon>
        <taxon>Multicrustacea</taxon>
        <taxon>Malacostraca</taxon>
        <taxon>Eumalacostraca</taxon>
        <taxon>Eucarida</taxon>
        <taxon>Decapoda</taxon>
        <taxon>Pleocyemata</taxon>
        <taxon>Brachyura</taxon>
        <taxon>Eubrachyura</taxon>
        <taxon>Portunoidea</taxon>
        <taxon>Portunidae</taxon>
        <taxon>Portuninae</taxon>
        <taxon>Portunus</taxon>
    </lineage>
</organism>
<proteinExistence type="predicted"/>
<name>A0A5B7JUV9_PORTR</name>
<accession>A0A5B7JUV9</accession>
<sequence length="28" mass="3065">MCVLLLYSCAFPAGGSRAVCVDIYLVYH</sequence>
<reference evidence="1 2" key="1">
    <citation type="submission" date="2019-05" db="EMBL/GenBank/DDBJ databases">
        <title>Another draft genome of Portunus trituberculatus and its Hox gene families provides insights of decapod evolution.</title>
        <authorList>
            <person name="Jeong J.-H."/>
            <person name="Song I."/>
            <person name="Kim S."/>
            <person name="Choi T."/>
            <person name="Kim D."/>
            <person name="Ryu S."/>
            <person name="Kim W."/>
        </authorList>
    </citation>
    <scope>NUCLEOTIDE SEQUENCE [LARGE SCALE GENOMIC DNA]</scope>
    <source>
        <tissue evidence="1">Muscle</tissue>
    </source>
</reference>
<dbReference type="AlphaFoldDB" id="A0A5B7JUV9"/>
<comment type="caution">
    <text evidence="1">The sequence shown here is derived from an EMBL/GenBank/DDBJ whole genome shotgun (WGS) entry which is preliminary data.</text>
</comment>
<dbReference type="EMBL" id="VSRR010104796">
    <property type="protein sequence ID" value="MPC96144.1"/>
    <property type="molecule type" value="Genomic_DNA"/>
</dbReference>
<evidence type="ECO:0000313" key="2">
    <source>
        <dbReference type="Proteomes" id="UP000324222"/>
    </source>
</evidence>
<protein>
    <submittedName>
        <fullName evidence="1">Uncharacterized protein</fullName>
    </submittedName>
</protein>